<reference evidence="2" key="2">
    <citation type="submission" date="2013-04" db="EMBL/GenBank/DDBJ databases">
        <title>Genome sequence of Pseudoalteromonas undina.</title>
        <authorList>
            <person name="Xie B.-B."/>
            <person name="Rong J.-C."/>
            <person name="Qin Q.-L."/>
            <person name="Shu Y.-L."/>
            <person name="Zhang Y.-Z."/>
        </authorList>
    </citation>
    <scope>NUCLEOTIDE SEQUENCE</scope>
    <source>
        <strain evidence="2">NCIMB 2128</strain>
    </source>
</reference>
<keyword evidence="1" id="KW-1133">Transmembrane helix</keyword>
<proteinExistence type="predicted"/>
<evidence type="ECO:0000256" key="1">
    <source>
        <dbReference type="SAM" id="Phobius"/>
    </source>
</evidence>
<accession>A0ABN0NMA5</accession>
<comment type="caution">
    <text evidence="2">The sequence shown here is derived from an EMBL/GenBank/DDBJ whole genome shotgun (WGS) entry which is preliminary data.</text>
</comment>
<dbReference type="Proteomes" id="UP000016534">
    <property type="component" value="Unassembled WGS sequence"/>
</dbReference>
<evidence type="ECO:0000313" key="2">
    <source>
        <dbReference type="EMBL" id="ERG62628.1"/>
    </source>
</evidence>
<keyword evidence="1" id="KW-0472">Membrane</keyword>
<reference evidence="2" key="1">
    <citation type="journal article" date="2012" name="J. Bacteriol.">
        <title>Genome sequences of type strains of seven species of the marine bacterium Pseudoalteromonas.</title>
        <authorList>
            <person name="Xie B.B."/>
            <person name="Shu Y.L."/>
            <person name="Qin Q.L."/>
            <person name="Rong J.C."/>
            <person name="Zhang X.Y."/>
            <person name="Chen X.L."/>
            <person name="Shi M."/>
            <person name="He H.L."/>
            <person name="Zhou B.C."/>
            <person name="Zhang Y.Z."/>
        </authorList>
    </citation>
    <scope>NUCLEOTIDE SEQUENCE [LARGE SCALE GENOMIC DNA]</scope>
    <source>
        <strain evidence="2">NCIMB 2128</strain>
    </source>
</reference>
<gene>
    <name evidence="2" type="ORF">PUND_00572</name>
</gene>
<feature type="transmembrane region" description="Helical" evidence="1">
    <location>
        <begin position="78"/>
        <end position="99"/>
    </location>
</feature>
<sequence>MKRSNNQKTKKKQKIKHANISNTRMLLNQIAFSLVFWALGLLSILFAIKFIHDGYILTPTDYRVESDVYFFSASPFTYLFYLFLYLGTGIYFLAVPYLFRDMFPRKKKKPDKNKKKYKRGKN</sequence>
<keyword evidence="3" id="KW-1185">Reference proteome</keyword>
<dbReference type="EMBL" id="AHCF02000002">
    <property type="protein sequence ID" value="ERG62628.1"/>
    <property type="molecule type" value="Genomic_DNA"/>
</dbReference>
<evidence type="ECO:0000313" key="3">
    <source>
        <dbReference type="Proteomes" id="UP000016534"/>
    </source>
</evidence>
<name>A0ABN0NMA5_9GAMM</name>
<keyword evidence="1" id="KW-0812">Transmembrane</keyword>
<protein>
    <submittedName>
        <fullName evidence="2">Uncharacterized protein</fullName>
    </submittedName>
</protein>
<organism evidence="2 3">
    <name type="scientific">Pseudoalteromonas undina</name>
    <dbReference type="NCBI Taxonomy" id="43660"/>
    <lineage>
        <taxon>Bacteria</taxon>
        <taxon>Pseudomonadati</taxon>
        <taxon>Pseudomonadota</taxon>
        <taxon>Gammaproteobacteria</taxon>
        <taxon>Alteromonadales</taxon>
        <taxon>Pseudoalteromonadaceae</taxon>
        <taxon>Pseudoalteromonas</taxon>
    </lineage>
</organism>